<proteinExistence type="inferred from homology"/>
<dbReference type="PANTHER" id="PTHR11200">
    <property type="entry name" value="INOSITOL 5-PHOSPHATASE"/>
    <property type="match status" value="1"/>
</dbReference>
<sequence length="742" mass="80323">MSSGVMTDEPYRLGVRLLSIEAGGGNVYCDFSVDGGEVVKSNVAVKGKCLEWECNHSLWVADPTTATLLVKIRAAPQMIPRVSSGPGGVVQPPSKGKVLGTIVICVDEHVWKPGDPFPKARWFEVTGTEIRKAVRMQLVCRKAPPASDVAANELKVLVGTWNVGNAHPAADLTSWLDVGLGPEHSKAVASRWGPDAEWPATEKFDAELDDCVPTKFGTYDMIVVGCQEGDYKARPGFDGIDEDWFSVLADAVGDSYSLQCVNVLGQMRIAAFVRVDAAPAFHFWQKSTEATGIGHIMNNKGGVGIACRAWDTTLCFVNSHLAAHDDMASRRDDDFAEIVAGCKFGEKLECVQAFHHVVWMGDLNYRCEYGLDGSEKKLDRKPTEKRVDDMIAKIGSEDDPNGAAARAEVFETDQLTRSRLNGDAFLGFSEGDPAKSHMPTFKMLREPGFNYKKQRTPAWCDRVLWKTAEGFSARQTTLYAAGKIGSSDHKPVAAGLSLETVAHPNVVHFEDVEDFGEGSGAAAPAAAAAAATTAGVELEVDDDEPPTPKPGVKRVGYATQQPLGTSRRSSPGLLARLFPCVCGPNADLNYDDCEYELAFESLSGHDLKSADVTGKSDPYVVFSADALARAPTTKTNANARWKTSTVKSTLNPTWKKEDVPALPLLVSDGRVLRREHLMFRVMDYDATSADDAIGYGRMYLGPLGDALAEGKTEAAVELAVPLTLHGRRAGELRGKVLVRKRK</sequence>
<dbReference type="RefSeq" id="XP_003058373.1">
    <property type="nucleotide sequence ID" value="XM_003058327.1"/>
</dbReference>
<dbReference type="SUPFAM" id="SSF56219">
    <property type="entry name" value="DNase I-like"/>
    <property type="match status" value="1"/>
</dbReference>
<dbReference type="OrthoDB" id="62798at2759"/>
<dbReference type="OMA" id="GDPAKSH"/>
<dbReference type="Proteomes" id="UP000001876">
    <property type="component" value="Unassembled WGS sequence"/>
</dbReference>
<dbReference type="KEGG" id="mpp:MICPUCDRAFT_47219"/>
<dbReference type="SMART" id="SM00239">
    <property type="entry name" value="C2"/>
    <property type="match status" value="1"/>
</dbReference>
<protein>
    <submittedName>
        <fullName evidence="3">Predicted protein</fullName>
    </submittedName>
</protein>
<evidence type="ECO:0000259" key="2">
    <source>
        <dbReference type="PROSITE" id="PS50004"/>
    </source>
</evidence>
<dbReference type="STRING" id="564608.C1MSR9"/>
<dbReference type="GO" id="GO:0004439">
    <property type="term" value="F:phosphatidylinositol-4,5-bisphosphate 5-phosphatase activity"/>
    <property type="evidence" value="ECO:0007669"/>
    <property type="project" value="TreeGrafter"/>
</dbReference>
<accession>C1MSR9</accession>
<dbReference type="Pfam" id="PF00168">
    <property type="entry name" value="C2"/>
    <property type="match status" value="1"/>
</dbReference>
<dbReference type="EMBL" id="GG663739">
    <property type="protein sequence ID" value="EEH56828.1"/>
    <property type="molecule type" value="Genomic_DNA"/>
</dbReference>
<gene>
    <name evidence="3" type="ORF">MICPUCDRAFT_47219</name>
</gene>
<dbReference type="InterPro" id="IPR035892">
    <property type="entry name" value="C2_domain_sf"/>
</dbReference>
<dbReference type="InterPro" id="IPR046985">
    <property type="entry name" value="IP5"/>
</dbReference>
<dbReference type="GO" id="GO:0046856">
    <property type="term" value="P:phosphatidylinositol dephosphorylation"/>
    <property type="evidence" value="ECO:0007669"/>
    <property type="project" value="InterPro"/>
</dbReference>
<dbReference type="InterPro" id="IPR036691">
    <property type="entry name" value="Endo/exonu/phosph_ase_sf"/>
</dbReference>
<name>C1MSR9_MICPC</name>
<dbReference type="eggNOG" id="KOG1012">
    <property type="taxonomic scope" value="Eukaryota"/>
</dbReference>
<dbReference type="PROSITE" id="PS50004">
    <property type="entry name" value="C2"/>
    <property type="match status" value="1"/>
</dbReference>
<reference evidence="3 4" key="1">
    <citation type="journal article" date="2009" name="Science">
        <title>Green evolution and dynamic adaptations revealed by genomes of the marine picoeukaryotes Micromonas.</title>
        <authorList>
            <person name="Worden A.Z."/>
            <person name="Lee J.H."/>
            <person name="Mock T."/>
            <person name="Rouze P."/>
            <person name="Simmons M.P."/>
            <person name="Aerts A.L."/>
            <person name="Allen A.E."/>
            <person name="Cuvelier M.L."/>
            <person name="Derelle E."/>
            <person name="Everett M.V."/>
            <person name="Foulon E."/>
            <person name="Grimwood J."/>
            <person name="Gundlach H."/>
            <person name="Henrissat B."/>
            <person name="Napoli C."/>
            <person name="McDonald S.M."/>
            <person name="Parker M.S."/>
            <person name="Rombauts S."/>
            <person name="Salamov A."/>
            <person name="Von Dassow P."/>
            <person name="Badger J.H."/>
            <person name="Coutinho P.M."/>
            <person name="Demir E."/>
            <person name="Dubchak I."/>
            <person name="Gentemann C."/>
            <person name="Eikrem W."/>
            <person name="Gready J.E."/>
            <person name="John U."/>
            <person name="Lanier W."/>
            <person name="Lindquist E.A."/>
            <person name="Lucas S."/>
            <person name="Mayer K.F."/>
            <person name="Moreau H."/>
            <person name="Not F."/>
            <person name="Otillar R."/>
            <person name="Panaud O."/>
            <person name="Pangilinan J."/>
            <person name="Paulsen I."/>
            <person name="Piegu B."/>
            <person name="Poliakov A."/>
            <person name="Robbens S."/>
            <person name="Schmutz J."/>
            <person name="Toulza E."/>
            <person name="Wyss T."/>
            <person name="Zelensky A."/>
            <person name="Zhou K."/>
            <person name="Armbrust E.V."/>
            <person name="Bhattacharya D."/>
            <person name="Goodenough U.W."/>
            <person name="Van de Peer Y."/>
            <person name="Grigoriev I.V."/>
        </authorList>
    </citation>
    <scope>NUCLEOTIDE SEQUENCE [LARGE SCALE GENOMIC DNA]</scope>
    <source>
        <strain evidence="3 4">CCMP1545</strain>
    </source>
</reference>
<dbReference type="InterPro" id="IPR000008">
    <property type="entry name" value="C2_dom"/>
</dbReference>
<dbReference type="InterPro" id="IPR000300">
    <property type="entry name" value="IPPc"/>
</dbReference>
<feature type="domain" description="C2" evidence="2">
    <location>
        <begin position="580"/>
        <end position="716"/>
    </location>
</feature>
<dbReference type="Gene3D" id="3.60.10.10">
    <property type="entry name" value="Endonuclease/exonuclease/phosphatase"/>
    <property type="match status" value="1"/>
</dbReference>
<evidence type="ECO:0000256" key="1">
    <source>
        <dbReference type="ARBA" id="ARBA00010768"/>
    </source>
</evidence>
<keyword evidence="4" id="KW-1185">Reference proteome</keyword>
<organism evidence="4">
    <name type="scientific">Micromonas pusilla (strain CCMP1545)</name>
    <name type="common">Picoplanktonic green alga</name>
    <dbReference type="NCBI Taxonomy" id="564608"/>
    <lineage>
        <taxon>Eukaryota</taxon>
        <taxon>Viridiplantae</taxon>
        <taxon>Chlorophyta</taxon>
        <taxon>Mamiellophyceae</taxon>
        <taxon>Mamiellales</taxon>
        <taxon>Mamiellaceae</taxon>
        <taxon>Micromonas</taxon>
    </lineage>
</organism>
<dbReference type="SMART" id="SM00128">
    <property type="entry name" value="IPPc"/>
    <property type="match status" value="1"/>
</dbReference>
<dbReference type="Pfam" id="PF22669">
    <property type="entry name" value="Exo_endo_phos2"/>
    <property type="match status" value="1"/>
</dbReference>
<dbReference type="Gene3D" id="2.60.40.150">
    <property type="entry name" value="C2 domain"/>
    <property type="match status" value="1"/>
</dbReference>
<dbReference type="GeneID" id="9684165"/>
<dbReference type="SUPFAM" id="SSF49562">
    <property type="entry name" value="C2 domain (Calcium/lipid-binding domain, CaLB)"/>
    <property type="match status" value="1"/>
</dbReference>
<evidence type="ECO:0000313" key="4">
    <source>
        <dbReference type="Proteomes" id="UP000001876"/>
    </source>
</evidence>
<comment type="similarity">
    <text evidence="1">Belongs to the inositol polyphosphate 5-phosphatase family.</text>
</comment>
<evidence type="ECO:0000313" key="3">
    <source>
        <dbReference type="EMBL" id="EEH56828.1"/>
    </source>
</evidence>
<dbReference type="AlphaFoldDB" id="C1MSR9"/>
<dbReference type="eggNOG" id="KOG0565">
    <property type="taxonomic scope" value="Eukaryota"/>
</dbReference>
<dbReference type="PANTHER" id="PTHR11200:SF291">
    <property type="entry name" value="INOSITOL 5-PHOSPHATASE"/>
    <property type="match status" value="1"/>
</dbReference>